<dbReference type="Proteomes" id="UP001444071">
    <property type="component" value="Unassembled WGS sequence"/>
</dbReference>
<accession>A0ABV0WZA5</accession>
<reference evidence="1 2" key="1">
    <citation type="submission" date="2021-06" db="EMBL/GenBank/DDBJ databases">
        <authorList>
            <person name="Palmer J.M."/>
        </authorList>
    </citation>
    <scope>NUCLEOTIDE SEQUENCE [LARGE SCALE GENOMIC DNA]</scope>
    <source>
        <strain evidence="1 2">XR_2019</strain>
        <tissue evidence="1">Muscle</tissue>
    </source>
</reference>
<evidence type="ECO:0000313" key="2">
    <source>
        <dbReference type="Proteomes" id="UP001444071"/>
    </source>
</evidence>
<organism evidence="1 2">
    <name type="scientific">Xenotaenia resolanae</name>
    <dbReference type="NCBI Taxonomy" id="208358"/>
    <lineage>
        <taxon>Eukaryota</taxon>
        <taxon>Metazoa</taxon>
        <taxon>Chordata</taxon>
        <taxon>Craniata</taxon>
        <taxon>Vertebrata</taxon>
        <taxon>Euteleostomi</taxon>
        <taxon>Actinopterygii</taxon>
        <taxon>Neopterygii</taxon>
        <taxon>Teleostei</taxon>
        <taxon>Neoteleostei</taxon>
        <taxon>Acanthomorphata</taxon>
        <taxon>Ovalentaria</taxon>
        <taxon>Atherinomorphae</taxon>
        <taxon>Cyprinodontiformes</taxon>
        <taxon>Goodeidae</taxon>
        <taxon>Xenotaenia</taxon>
    </lineage>
</organism>
<name>A0ABV0WZA5_9TELE</name>
<proteinExistence type="predicted"/>
<gene>
    <name evidence="1" type="ORF">XENORESO_012000</name>
</gene>
<dbReference type="EMBL" id="JAHRIM010073779">
    <property type="protein sequence ID" value="MEQ2273981.1"/>
    <property type="molecule type" value="Genomic_DNA"/>
</dbReference>
<sequence>MATAVMEAFPDKPRMTFLTTKPDIVKGHVSFALQILESSDNWLLTWTTTVRCAQHPNHQCRGQLSLTGFMHSVVPLTMHEHGSCRGARKDENSVGLPVVSLTKVFIVFRF</sequence>
<protein>
    <submittedName>
        <fullName evidence="1">Uncharacterized protein</fullName>
    </submittedName>
</protein>
<keyword evidence="2" id="KW-1185">Reference proteome</keyword>
<evidence type="ECO:0000313" key="1">
    <source>
        <dbReference type="EMBL" id="MEQ2273981.1"/>
    </source>
</evidence>
<comment type="caution">
    <text evidence="1">The sequence shown here is derived from an EMBL/GenBank/DDBJ whole genome shotgun (WGS) entry which is preliminary data.</text>
</comment>